<feature type="domain" description="Beta-ketoacyl synthase-like N-terminal" evidence="2">
    <location>
        <begin position="11"/>
        <end position="212"/>
    </location>
</feature>
<dbReference type="InterPro" id="IPR014030">
    <property type="entry name" value="Ketoacyl_synth_N"/>
</dbReference>
<keyword evidence="4" id="KW-1185">Reference proteome</keyword>
<keyword evidence="1" id="KW-0808">Transferase</keyword>
<evidence type="ECO:0000259" key="2">
    <source>
        <dbReference type="Pfam" id="PF00109"/>
    </source>
</evidence>
<evidence type="ECO:0000313" key="3">
    <source>
        <dbReference type="EMBL" id="GHO44874.1"/>
    </source>
</evidence>
<gene>
    <name evidence="3" type="ORF">KSX_30370</name>
</gene>
<reference evidence="3" key="1">
    <citation type="submission" date="2020-10" db="EMBL/GenBank/DDBJ databases">
        <title>Taxonomic study of unclassified bacteria belonging to the class Ktedonobacteria.</title>
        <authorList>
            <person name="Yabe S."/>
            <person name="Wang C.M."/>
            <person name="Zheng Y."/>
            <person name="Sakai Y."/>
            <person name="Cavaletti L."/>
            <person name="Monciardini P."/>
            <person name="Donadio S."/>
        </authorList>
    </citation>
    <scope>NUCLEOTIDE SEQUENCE</scope>
    <source>
        <strain evidence="3">SOSP1-1</strain>
    </source>
</reference>
<proteinExistence type="predicted"/>
<dbReference type="EMBL" id="BNJF01000001">
    <property type="protein sequence ID" value="GHO44874.1"/>
    <property type="molecule type" value="Genomic_DNA"/>
</dbReference>
<dbReference type="InterPro" id="IPR000794">
    <property type="entry name" value="Beta-ketoacyl_synthase"/>
</dbReference>
<dbReference type="Proteomes" id="UP000612362">
    <property type="component" value="Unassembled WGS sequence"/>
</dbReference>
<dbReference type="PANTHER" id="PTHR11712:SF336">
    <property type="entry name" value="3-OXOACYL-[ACYL-CARRIER-PROTEIN] SYNTHASE, MITOCHONDRIAL"/>
    <property type="match status" value="1"/>
</dbReference>
<dbReference type="InterPro" id="IPR018201">
    <property type="entry name" value="Ketoacyl_synth_AS"/>
</dbReference>
<organism evidence="3 4">
    <name type="scientific">Ktedonospora formicarum</name>
    <dbReference type="NCBI Taxonomy" id="2778364"/>
    <lineage>
        <taxon>Bacteria</taxon>
        <taxon>Bacillati</taxon>
        <taxon>Chloroflexota</taxon>
        <taxon>Ktedonobacteria</taxon>
        <taxon>Ktedonobacterales</taxon>
        <taxon>Ktedonobacteraceae</taxon>
        <taxon>Ktedonospora</taxon>
    </lineage>
</organism>
<comment type="caution">
    <text evidence="3">The sequence shown here is derived from an EMBL/GenBank/DDBJ whole genome shotgun (WGS) entry which is preliminary data.</text>
</comment>
<dbReference type="SUPFAM" id="SSF53901">
    <property type="entry name" value="Thiolase-like"/>
    <property type="match status" value="1"/>
</dbReference>
<protein>
    <recommendedName>
        <fullName evidence="2">Beta-ketoacyl synthase-like N-terminal domain-containing protein</fullName>
    </recommendedName>
</protein>
<dbReference type="GO" id="GO:0004315">
    <property type="term" value="F:3-oxoacyl-[acyl-carrier-protein] synthase activity"/>
    <property type="evidence" value="ECO:0007669"/>
    <property type="project" value="InterPro"/>
</dbReference>
<name>A0A8J3I4Y9_9CHLR</name>
<dbReference type="Pfam" id="PF00109">
    <property type="entry name" value="ketoacyl-synt"/>
    <property type="match status" value="1"/>
</dbReference>
<evidence type="ECO:0000313" key="4">
    <source>
        <dbReference type="Proteomes" id="UP000612362"/>
    </source>
</evidence>
<evidence type="ECO:0000256" key="1">
    <source>
        <dbReference type="ARBA" id="ARBA00022679"/>
    </source>
</evidence>
<accession>A0A8J3I4Y9</accession>
<dbReference type="InterPro" id="IPR016039">
    <property type="entry name" value="Thiolase-like"/>
</dbReference>
<dbReference type="PROSITE" id="PS00606">
    <property type="entry name" value="KS3_1"/>
    <property type="match status" value="1"/>
</dbReference>
<sequence length="221" mass="23507">MDDSELRFPARRVVITGLGVVAPNGIGKESFWRACVAGQSGIRRITRFDASNLPVRIAGEVEGFEPQALGLTSTEVDHFDRCTQFAVAAAHLAWEDAGLGPSSLSEEERERTGVHVGSAMAYVEEGEKLWVKLSRTGLQGIDDDSITASSLVSHASAISVATHHRVHGPCTVIATGCSAGADAIGEAFWLIQDGQADRMLAGGLILPLARLAWTSSALWVR</sequence>
<dbReference type="GO" id="GO:0006633">
    <property type="term" value="P:fatty acid biosynthetic process"/>
    <property type="evidence" value="ECO:0007669"/>
    <property type="project" value="InterPro"/>
</dbReference>
<dbReference type="Gene3D" id="3.40.47.10">
    <property type="match status" value="1"/>
</dbReference>
<dbReference type="PANTHER" id="PTHR11712">
    <property type="entry name" value="POLYKETIDE SYNTHASE-RELATED"/>
    <property type="match status" value="1"/>
</dbReference>
<dbReference type="AlphaFoldDB" id="A0A8J3I4Y9"/>